<evidence type="ECO:0000313" key="2">
    <source>
        <dbReference type="Proteomes" id="UP000237798"/>
    </source>
</evidence>
<proteinExistence type="predicted"/>
<dbReference type="RefSeq" id="WP_106008505.1">
    <property type="nucleotide sequence ID" value="NZ_PVXP01000009.1"/>
</dbReference>
<accession>A0A2T0BQ51</accession>
<dbReference type="AlphaFoldDB" id="A0A2T0BQ51"/>
<comment type="caution">
    <text evidence="1">The sequence shown here is derived from an EMBL/GenBank/DDBJ whole genome shotgun (WGS) entry which is preliminary data.</text>
</comment>
<evidence type="ECO:0000313" key="1">
    <source>
        <dbReference type="EMBL" id="PRR85999.1"/>
    </source>
</evidence>
<protein>
    <submittedName>
        <fullName evidence="1">Uncharacterized protein</fullName>
    </submittedName>
</protein>
<reference evidence="1 2" key="1">
    <citation type="submission" date="2018-03" db="EMBL/GenBank/DDBJ databases">
        <title>Genome sequence of Clostridium luticellarii DSM 29923.</title>
        <authorList>
            <person name="Poehlein A."/>
            <person name="Daniel R."/>
        </authorList>
    </citation>
    <scope>NUCLEOTIDE SEQUENCE [LARGE SCALE GENOMIC DNA]</scope>
    <source>
        <strain evidence="1 2">DSM 29923</strain>
    </source>
</reference>
<name>A0A2T0BQ51_9CLOT</name>
<organism evidence="1 2">
    <name type="scientific">Clostridium luticellarii</name>
    <dbReference type="NCBI Taxonomy" id="1691940"/>
    <lineage>
        <taxon>Bacteria</taxon>
        <taxon>Bacillati</taxon>
        <taxon>Bacillota</taxon>
        <taxon>Clostridia</taxon>
        <taxon>Eubacteriales</taxon>
        <taxon>Clostridiaceae</taxon>
        <taxon>Clostridium</taxon>
    </lineage>
</organism>
<dbReference type="Proteomes" id="UP000237798">
    <property type="component" value="Unassembled WGS sequence"/>
</dbReference>
<sequence>MEILCQALQGKRKKLCNVHRFYKGAIALISYPGDRSNYYAPLIVKENGKYKNAESFQILKEGE</sequence>
<keyword evidence="2" id="KW-1185">Reference proteome</keyword>
<gene>
    <name evidence="1" type="ORF">CLLU_10270</name>
</gene>
<dbReference type="EMBL" id="PVXP01000009">
    <property type="protein sequence ID" value="PRR85999.1"/>
    <property type="molecule type" value="Genomic_DNA"/>
</dbReference>